<dbReference type="Proteomes" id="UP000295748">
    <property type="component" value="Chromosome"/>
</dbReference>
<dbReference type="PANTHER" id="PTHR11113:SF14">
    <property type="entry name" value="N-ACETYLGLUCOSAMINE-6-PHOSPHATE DEACETYLASE"/>
    <property type="match status" value="1"/>
</dbReference>
<proteinExistence type="inferred from homology"/>
<name>A0ABX5SRS2_9MICO</name>
<accession>A0ABX5SRS2</accession>
<dbReference type="SUPFAM" id="SSF51556">
    <property type="entry name" value="Metallo-dependent hydrolases"/>
    <property type="match status" value="1"/>
</dbReference>
<keyword evidence="4 5" id="KW-0119">Carbohydrate metabolism</keyword>
<keyword evidence="8" id="KW-1185">Reference proteome</keyword>
<dbReference type="NCBIfam" id="TIGR00221">
    <property type="entry name" value="nagA"/>
    <property type="match status" value="1"/>
</dbReference>
<organism evidence="7 8">
    <name type="scientific">Microbacterium wangchenii</name>
    <dbReference type="NCBI Taxonomy" id="2541726"/>
    <lineage>
        <taxon>Bacteria</taxon>
        <taxon>Bacillati</taxon>
        <taxon>Actinomycetota</taxon>
        <taxon>Actinomycetes</taxon>
        <taxon>Micrococcales</taxon>
        <taxon>Microbacteriaceae</taxon>
        <taxon>Microbacterium</taxon>
    </lineage>
</organism>
<dbReference type="RefSeq" id="WP_135063942.1">
    <property type="nucleotide sequence ID" value="NZ_CP038266.1"/>
</dbReference>
<reference evidence="7 8" key="1">
    <citation type="submission" date="2019-03" db="EMBL/GenBank/DDBJ databases">
        <authorList>
            <person name="Dong K."/>
        </authorList>
    </citation>
    <scope>NUCLEOTIDE SEQUENCE [LARGE SCALE GENOMIC DNA]</scope>
    <source>
        <strain evidence="8">dk512</strain>
    </source>
</reference>
<evidence type="ECO:0000256" key="5">
    <source>
        <dbReference type="PIRNR" id="PIRNR038994"/>
    </source>
</evidence>
<evidence type="ECO:0000259" key="6">
    <source>
        <dbReference type="Pfam" id="PF01979"/>
    </source>
</evidence>
<dbReference type="Pfam" id="PF01979">
    <property type="entry name" value="Amidohydro_1"/>
    <property type="match status" value="1"/>
</dbReference>
<evidence type="ECO:0000256" key="2">
    <source>
        <dbReference type="ARBA" id="ARBA00022723"/>
    </source>
</evidence>
<protein>
    <submittedName>
        <fullName evidence="7">N-acetylglucosamine-6-phosphate deacetylase</fullName>
        <ecNumber evidence="7">3.5.1.25</ecNumber>
    </submittedName>
</protein>
<dbReference type="SUPFAM" id="SSF51338">
    <property type="entry name" value="Composite domain of metallo-dependent hydrolases"/>
    <property type="match status" value="1"/>
</dbReference>
<keyword evidence="3 5" id="KW-0378">Hydrolase</keyword>
<sequence length="381" mass="38121">MSTIVHSASLIDGGTRTDAAWVRFADGRVAEHGTGSTWRHAPADTVVDAAELAGPGAILSPGFVDIHGHGGGGFAFDDGADAIRAARALHRRHGTTSAVVSLVTAPMEDLVRRTRLIAELTRADGDILGSHLEGPFLDPGHRGAHDPAALASPVVVDALLAAGEGTVRQITIAPELPGAFDAIRELTAAGAVAAIGHTGADAALTAAAFDAGARILTHVFNAMPGLHHRAPGPAGAALTDERVTVELIADGVHVHPELVRIAFAAAPGRIALVSDAMAATGVGDGRYTLGGLDVEVSGGVARLADGGAIAGSTLTQDQAVRTAVAAGVGLADALRAVTATPAQAIGAPEVGHLRPGARADAVLLDADLTVRAVWAAGAPVP</sequence>
<comment type="similarity">
    <text evidence="1 5">Belongs to the metallo-dependent hydrolases superfamily. NagA family.</text>
</comment>
<feature type="domain" description="Amidohydrolase-related" evidence="6">
    <location>
        <begin position="58"/>
        <end position="372"/>
    </location>
</feature>
<dbReference type="EC" id="3.5.1.25" evidence="7"/>
<dbReference type="PIRSF" id="PIRSF038994">
    <property type="entry name" value="NagA"/>
    <property type="match status" value="1"/>
</dbReference>
<evidence type="ECO:0000256" key="1">
    <source>
        <dbReference type="ARBA" id="ARBA00010716"/>
    </source>
</evidence>
<evidence type="ECO:0000313" key="8">
    <source>
        <dbReference type="Proteomes" id="UP000295748"/>
    </source>
</evidence>
<dbReference type="InterPro" id="IPR011059">
    <property type="entry name" value="Metal-dep_hydrolase_composite"/>
</dbReference>
<evidence type="ECO:0000256" key="3">
    <source>
        <dbReference type="ARBA" id="ARBA00022801"/>
    </source>
</evidence>
<dbReference type="Gene3D" id="2.30.40.10">
    <property type="entry name" value="Urease, subunit C, domain 1"/>
    <property type="match status" value="1"/>
</dbReference>
<dbReference type="InterPro" id="IPR003764">
    <property type="entry name" value="GlcNAc_6-P_deAcase"/>
</dbReference>
<dbReference type="GO" id="GO:0008448">
    <property type="term" value="F:N-acetylglucosamine-6-phosphate deacetylase activity"/>
    <property type="evidence" value="ECO:0007669"/>
    <property type="project" value="UniProtKB-EC"/>
</dbReference>
<evidence type="ECO:0000313" key="7">
    <source>
        <dbReference type="EMBL" id="QBR87972.1"/>
    </source>
</evidence>
<dbReference type="PANTHER" id="PTHR11113">
    <property type="entry name" value="N-ACETYLGLUCOSAMINE-6-PHOSPHATE DEACETYLASE"/>
    <property type="match status" value="1"/>
</dbReference>
<gene>
    <name evidence="7" type="primary">nagA</name>
    <name evidence="7" type="ORF">E4K62_04235</name>
</gene>
<dbReference type="InterPro" id="IPR006680">
    <property type="entry name" value="Amidohydro-rel"/>
</dbReference>
<evidence type="ECO:0000256" key="4">
    <source>
        <dbReference type="ARBA" id="ARBA00023277"/>
    </source>
</evidence>
<dbReference type="InterPro" id="IPR032466">
    <property type="entry name" value="Metal_Hydrolase"/>
</dbReference>
<dbReference type="Gene3D" id="3.20.20.140">
    <property type="entry name" value="Metal-dependent hydrolases"/>
    <property type="match status" value="1"/>
</dbReference>
<dbReference type="EMBL" id="CP038266">
    <property type="protein sequence ID" value="QBR87972.1"/>
    <property type="molecule type" value="Genomic_DNA"/>
</dbReference>
<keyword evidence="2" id="KW-0479">Metal-binding</keyword>